<feature type="region of interest" description="Disordered" evidence="5">
    <location>
        <begin position="263"/>
        <end position="284"/>
    </location>
</feature>
<organism evidence="7 8">
    <name type="scientific">Paenibacillus sambharensis</name>
    <dbReference type="NCBI Taxonomy" id="1803190"/>
    <lineage>
        <taxon>Bacteria</taxon>
        <taxon>Bacillati</taxon>
        <taxon>Bacillota</taxon>
        <taxon>Bacilli</taxon>
        <taxon>Bacillales</taxon>
        <taxon>Paenibacillaceae</taxon>
        <taxon>Paenibacillus</taxon>
    </lineage>
</organism>
<name>A0A2W1LRH1_9BACL</name>
<dbReference type="RefSeq" id="WP_111148190.1">
    <property type="nucleotide sequence ID" value="NZ_QKRB01000053.1"/>
</dbReference>
<feature type="transmembrane region" description="Helical" evidence="6">
    <location>
        <begin position="186"/>
        <end position="215"/>
    </location>
</feature>
<keyword evidence="8" id="KW-1185">Reference proteome</keyword>
<feature type="transmembrane region" description="Helical" evidence="6">
    <location>
        <begin position="62"/>
        <end position="83"/>
    </location>
</feature>
<protein>
    <submittedName>
        <fullName evidence="7">Nitrite transporter NirC</fullName>
    </submittedName>
</protein>
<dbReference type="Pfam" id="PF01226">
    <property type="entry name" value="Form_Nir_trans"/>
    <property type="match status" value="1"/>
</dbReference>
<dbReference type="Gene3D" id="1.20.1080.10">
    <property type="entry name" value="Glycerol uptake facilitator protein"/>
    <property type="match status" value="1"/>
</dbReference>
<dbReference type="GO" id="GO:0015499">
    <property type="term" value="F:formate transmembrane transporter activity"/>
    <property type="evidence" value="ECO:0007669"/>
    <property type="project" value="TreeGrafter"/>
</dbReference>
<dbReference type="GO" id="GO:0005886">
    <property type="term" value="C:plasma membrane"/>
    <property type="evidence" value="ECO:0007669"/>
    <property type="project" value="TreeGrafter"/>
</dbReference>
<evidence type="ECO:0000256" key="6">
    <source>
        <dbReference type="SAM" id="Phobius"/>
    </source>
</evidence>
<dbReference type="PANTHER" id="PTHR30520:SF8">
    <property type="entry name" value="NITRITE TRANSPORTER NIRC"/>
    <property type="match status" value="1"/>
</dbReference>
<comment type="subcellular location">
    <subcellularLocation>
        <location evidence="1">Membrane</location>
        <topology evidence="1">Multi-pass membrane protein</topology>
    </subcellularLocation>
</comment>
<sequence>MFKETVEAAIKKAVEKKELLDSSRPRYLLAAALAAVYVGIGIILIFTIGAPLAAAGSPVTSMLMGMSFGIALTLVVFAGAELFTGNNMYFTMATLAGKTTWKDTLRNWFYCYFGNLAGALFFCLLILGTGLFAHVEPGSLLFTAAAKKMHLSYSEAFFRGILCNWLVCLSLWTAMRAKEDTAKLILIFWMLFAFIASGYEHSIANMTVLSLALMLPHPDTITLAGWFHNMIPVTLGNIVGGAFFVGTMYWLISPVKSKQAEARKRTQAVEAGEAAPVARPVGHH</sequence>
<dbReference type="OrthoDB" id="9786493at2"/>
<comment type="caution">
    <text evidence="7">The sequence shown here is derived from an EMBL/GenBank/DDBJ whole genome shotgun (WGS) entry which is preliminary data.</text>
</comment>
<evidence type="ECO:0000256" key="1">
    <source>
        <dbReference type="ARBA" id="ARBA00004141"/>
    </source>
</evidence>
<dbReference type="EMBL" id="QKRB01000053">
    <property type="protein sequence ID" value="PZD94421.1"/>
    <property type="molecule type" value="Genomic_DNA"/>
</dbReference>
<dbReference type="InterPro" id="IPR000292">
    <property type="entry name" value="For/NO2_transpt"/>
</dbReference>
<keyword evidence="3 6" id="KW-1133">Transmembrane helix</keyword>
<feature type="transmembrane region" description="Helical" evidence="6">
    <location>
        <begin position="156"/>
        <end position="174"/>
    </location>
</feature>
<feature type="transmembrane region" description="Helical" evidence="6">
    <location>
        <begin position="27"/>
        <end position="50"/>
    </location>
</feature>
<evidence type="ECO:0000313" key="8">
    <source>
        <dbReference type="Proteomes" id="UP000249522"/>
    </source>
</evidence>
<feature type="transmembrane region" description="Helical" evidence="6">
    <location>
        <begin position="235"/>
        <end position="255"/>
    </location>
</feature>
<dbReference type="PANTHER" id="PTHR30520">
    <property type="entry name" value="FORMATE TRANSPORTER-RELATED"/>
    <property type="match status" value="1"/>
</dbReference>
<accession>A0A2W1LRH1</accession>
<evidence type="ECO:0000256" key="5">
    <source>
        <dbReference type="SAM" id="MobiDB-lite"/>
    </source>
</evidence>
<evidence type="ECO:0000256" key="4">
    <source>
        <dbReference type="ARBA" id="ARBA00023136"/>
    </source>
</evidence>
<proteinExistence type="predicted"/>
<reference evidence="7 8" key="1">
    <citation type="submission" date="2018-06" db="EMBL/GenBank/DDBJ databases">
        <title>Paenibacillus imtechensis sp. nov.</title>
        <authorList>
            <person name="Pinnaka A.K."/>
            <person name="Singh H."/>
            <person name="Kaur M."/>
        </authorList>
    </citation>
    <scope>NUCLEOTIDE SEQUENCE [LARGE SCALE GENOMIC DNA]</scope>
    <source>
        <strain evidence="7 8">SMB1</strain>
    </source>
</reference>
<evidence type="ECO:0000313" key="7">
    <source>
        <dbReference type="EMBL" id="PZD94421.1"/>
    </source>
</evidence>
<dbReference type="NCBIfam" id="TIGR00790">
    <property type="entry name" value="fnt"/>
    <property type="match status" value="1"/>
</dbReference>
<evidence type="ECO:0000256" key="2">
    <source>
        <dbReference type="ARBA" id="ARBA00022692"/>
    </source>
</evidence>
<gene>
    <name evidence="7" type="ORF">DNH61_18655</name>
</gene>
<evidence type="ECO:0000256" key="3">
    <source>
        <dbReference type="ARBA" id="ARBA00022989"/>
    </source>
</evidence>
<dbReference type="InterPro" id="IPR023271">
    <property type="entry name" value="Aquaporin-like"/>
</dbReference>
<dbReference type="Proteomes" id="UP000249522">
    <property type="component" value="Unassembled WGS sequence"/>
</dbReference>
<keyword evidence="2 6" id="KW-0812">Transmembrane</keyword>
<feature type="transmembrane region" description="Helical" evidence="6">
    <location>
        <begin position="108"/>
        <end position="133"/>
    </location>
</feature>
<keyword evidence="4 6" id="KW-0472">Membrane</keyword>
<dbReference type="AlphaFoldDB" id="A0A2W1LRH1"/>